<dbReference type="AlphaFoldDB" id="A0AAV1QJ47"/>
<proteinExistence type="predicted"/>
<protein>
    <submittedName>
        <fullName evidence="1">Uncharacterized protein LOC127440828 isoform X2</fullName>
    </submittedName>
</protein>
<sequence length="63" mass="6697">SCSLTDEDLDLLRRQTGTPISYLVNKPPVEIAVGENKYALGSGLSHQLPLIGTATPTPPTDHP</sequence>
<gene>
    <name evidence="1" type="ORF">FSCOSCO3_A005830</name>
</gene>
<comment type="caution">
    <text evidence="1">The sequence shown here is derived from an EMBL/GenBank/DDBJ whole genome shotgun (WGS) entry which is preliminary data.</text>
</comment>
<dbReference type="Proteomes" id="UP001314229">
    <property type="component" value="Unassembled WGS sequence"/>
</dbReference>
<feature type="non-terminal residue" evidence="1">
    <location>
        <position position="63"/>
    </location>
</feature>
<keyword evidence="2" id="KW-1185">Reference proteome</keyword>
<evidence type="ECO:0000313" key="1">
    <source>
        <dbReference type="EMBL" id="CAK6984387.1"/>
    </source>
</evidence>
<accession>A0AAV1QJ47</accession>
<reference evidence="1 2" key="1">
    <citation type="submission" date="2024-01" db="EMBL/GenBank/DDBJ databases">
        <authorList>
            <person name="Alioto T."/>
            <person name="Alioto T."/>
            <person name="Gomez Garrido J."/>
        </authorList>
    </citation>
    <scope>NUCLEOTIDE SEQUENCE [LARGE SCALE GENOMIC DNA]</scope>
</reference>
<feature type="non-terminal residue" evidence="1">
    <location>
        <position position="1"/>
    </location>
</feature>
<evidence type="ECO:0000313" key="2">
    <source>
        <dbReference type="Proteomes" id="UP001314229"/>
    </source>
</evidence>
<dbReference type="EMBL" id="CAWUFR010001801">
    <property type="protein sequence ID" value="CAK6984387.1"/>
    <property type="molecule type" value="Genomic_DNA"/>
</dbReference>
<name>A0AAV1QJ47_SCOSC</name>
<organism evidence="1 2">
    <name type="scientific">Scomber scombrus</name>
    <name type="common">Atlantic mackerel</name>
    <name type="synonym">Scomber vernalis</name>
    <dbReference type="NCBI Taxonomy" id="13677"/>
    <lineage>
        <taxon>Eukaryota</taxon>
        <taxon>Metazoa</taxon>
        <taxon>Chordata</taxon>
        <taxon>Craniata</taxon>
        <taxon>Vertebrata</taxon>
        <taxon>Euteleostomi</taxon>
        <taxon>Actinopterygii</taxon>
        <taxon>Neopterygii</taxon>
        <taxon>Teleostei</taxon>
        <taxon>Neoteleostei</taxon>
        <taxon>Acanthomorphata</taxon>
        <taxon>Pelagiaria</taxon>
        <taxon>Scombriformes</taxon>
        <taxon>Scombridae</taxon>
        <taxon>Scomber</taxon>
    </lineage>
</organism>